<proteinExistence type="predicted"/>
<dbReference type="KEGG" id="ddr:Deide_1p00561"/>
<dbReference type="HOGENOM" id="CLU_474678_0_0_0"/>
<geneLocation type="plasmid" evidence="2">
    <name>pDeide1</name>
</geneLocation>
<name>C1D220_DEIDV</name>
<dbReference type="Gene3D" id="2.60.40.1080">
    <property type="match status" value="1"/>
</dbReference>
<dbReference type="PROSITE" id="PS51257">
    <property type="entry name" value="PROKAR_LIPOPROTEIN"/>
    <property type="match status" value="1"/>
</dbReference>
<sequence length="574" mass="59556">MNRRLKLAALLLSPLIGACSMPNIESAGISVAPGSLQLSAPEVNVPLGGSGKVSVKVIKNCISPEEQATADIILAKVTPDGCHYVDENGEQRDHKENVWVGTQFSSTPEPSIYDSNPKPEIWYTGKIPDGLSIQWANQPAEEQRGEVILAGKQGDISSTELTVRTTSTVKPGSYVLHVTDNSSGRHNSAHNVKLTVNVTAPVPKSITGISASAQPTTITAGQTALMSASLTGTGDFDRTVRWSVMSGGGSLSASTGASVTYTSPSQATTAIIRAASAANPSVYKDLTVTVKPPPPTITGVSVTATPTTIPSGGSSTLRATVSGTNNFNPAVTWSIVSGGGTLSSTSGDTVTLTAPAGPANITVRASSVADMSKNDTVTVEVAAPDPQPGTAQLEGTITNWNASSTGGQVSIETSNADHTALTVLSSAPVNQNGTFTLTLPVPSTLDPYTIDFGQSCTKNVQPADLRVAGGSLYVTRDNVKRYLDSDASVRLSFLIYVDRAGSVDAQCTSTYTKPDGTVMTERVEYKYTFAAAGWYPVYLTVSQTNATTTVYTHTSGPLSGAPSSYIESDPVATP</sequence>
<evidence type="ECO:0000313" key="2">
    <source>
        <dbReference type="Proteomes" id="UP000002208"/>
    </source>
</evidence>
<protein>
    <submittedName>
        <fullName evidence="1">Uncharacterized protein</fullName>
    </submittedName>
</protein>
<dbReference type="EMBL" id="CP001115">
    <property type="protein sequence ID" value="ACO47459.1"/>
    <property type="molecule type" value="Genomic_DNA"/>
</dbReference>
<dbReference type="AlphaFoldDB" id="C1D220"/>
<evidence type="ECO:0000313" key="1">
    <source>
        <dbReference type="EMBL" id="ACO47459.1"/>
    </source>
</evidence>
<reference evidence="1 2" key="1">
    <citation type="journal article" date="2009" name="PLoS Genet.">
        <title>Alliance of proteomics and genomics to unravel the specificities of Sahara bacterium Deinococcus deserti.</title>
        <authorList>
            <person name="de Groot A."/>
            <person name="Dulermo R."/>
            <person name="Ortet P."/>
            <person name="Blanchard L."/>
            <person name="Guerin P."/>
            <person name="Fernandez B."/>
            <person name="Vacherie B."/>
            <person name="Dossat C."/>
            <person name="Jolivet E."/>
            <person name="Siguier P."/>
            <person name="Chandler M."/>
            <person name="Barakat M."/>
            <person name="Dedieu A."/>
            <person name="Barbe V."/>
            <person name="Heulin T."/>
            <person name="Sommer S."/>
            <person name="Achouak W."/>
            <person name="Armengaud J."/>
        </authorList>
    </citation>
    <scope>NUCLEOTIDE SEQUENCE [LARGE SCALE GENOMIC DNA]</scope>
    <source>
        <strain evidence="2">DSM 17065 / CIP 109153 / LMG 22923 / VCD115</strain>
        <plasmid evidence="2">pDeide1</plasmid>
    </source>
</reference>
<gene>
    <name evidence="1" type="ordered locus">Deide_1p00561</name>
</gene>
<keyword evidence="2" id="KW-1185">Reference proteome</keyword>
<accession>C1D220</accession>
<keyword evidence="1" id="KW-0614">Plasmid</keyword>
<dbReference type="Proteomes" id="UP000002208">
    <property type="component" value="Plasmid 1"/>
</dbReference>
<organism evidence="1 2">
    <name type="scientific">Deinococcus deserti (strain DSM 17065 / CIP 109153 / LMG 22923 / VCD115)</name>
    <dbReference type="NCBI Taxonomy" id="546414"/>
    <lineage>
        <taxon>Bacteria</taxon>
        <taxon>Thermotogati</taxon>
        <taxon>Deinococcota</taxon>
        <taxon>Deinococci</taxon>
        <taxon>Deinococcales</taxon>
        <taxon>Deinococcaceae</taxon>
        <taxon>Deinococcus</taxon>
    </lineage>
</organism>